<dbReference type="InterPro" id="IPR001846">
    <property type="entry name" value="VWF_type-D"/>
</dbReference>
<evidence type="ECO:0000259" key="1">
    <source>
        <dbReference type="PROSITE" id="PS51233"/>
    </source>
</evidence>
<feature type="domain" description="VWFD" evidence="1">
    <location>
        <begin position="3345"/>
        <end position="3513"/>
    </location>
</feature>
<keyword evidence="3" id="KW-1185">Reference proteome</keyword>
<dbReference type="Proteomes" id="UP000318571">
    <property type="component" value="Chromosome 2"/>
</dbReference>
<organism evidence="2 3">
    <name type="scientific">Tigriopus californicus</name>
    <name type="common">Marine copepod</name>
    <dbReference type="NCBI Taxonomy" id="6832"/>
    <lineage>
        <taxon>Eukaryota</taxon>
        <taxon>Metazoa</taxon>
        <taxon>Ecdysozoa</taxon>
        <taxon>Arthropoda</taxon>
        <taxon>Crustacea</taxon>
        <taxon>Multicrustacea</taxon>
        <taxon>Hexanauplia</taxon>
        <taxon>Copepoda</taxon>
        <taxon>Harpacticoida</taxon>
        <taxon>Harpacticidae</taxon>
        <taxon>Tigriopus</taxon>
    </lineage>
</organism>
<dbReference type="PROSITE" id="PS51233">
    <property type="entry name" value="VWFD"/>
    <property type="match status" value="1"/>
</dbReference>
<dbReference type="SMART" id="SM00216">
    <property type="entry name" value="VWD"/>
    <property type="match status" value="1"/>
</dbReference>
<proteinExistence type="predicted"/>
<evidence type="ECO:0000313" key="3">
    <source>
        <dbReference type="Proteomes" id="UP000318571"/>
    </source>
</evidence>
<evidence type="ECO:0000313" key="2">
    <source>
        <dbReference type="EMBL" id="TRY75772.1"/>
    </source>
</evidence>
<dbReference type="STRING" id="6832.A0A553PDM1"/>
<dbReference type="Pfam" id="PF00094">
    <property type="entry name" value="VWD"/>
    <property type="match status" value="1"/>
</dbReference>
<reference evidence="2 3" key="1">
    <citation type="journal article" date="2018" name="Nat. Ecol. Evol.">
        <title>Genomic signatures of mitonuclear coevolution across populations of Tigriopus californicus.</title>
        <authorList>
            <person name="Barreto F.S."/>
            <person name="Watson E.T."/>
            <person name="Lima T.G."/>
            <person name="Willett C.S."/>
            <person name="Edmands S."/>
            <person name="Li W."/>
            <person name="Burton R.S."/>
        </authorList>
    </citation>
    <scope>NUCLEOTIDE SEQUENCE [LARGE SCALE GENOMIC DNA]</scope>
    <source>
        <strain evidence="2 3">San Diego</strain>
    </source>
</reference>
<comment type="caution">
    <text evidence="2">The sequence shown here is derived from an EMBL/GenBank/DDBJ whole genome shotgun (WGS) entry which is preliminary data.</text>
</comment>
<dbReference type="PANTHER" id="PTHR37860">
    <property type="entry name" value="AGAP008810-PA"/>
    <property type="match status" value="1"/>
</dbReference>
<dbReference type="PANTHER" id="PTHR37860:SF1">
    <property type="match status" value="1"/>
</dbReference>
<accession>A0A553PDM1</accession>
<dbReference type="EMBL" id="VCGU01000005">
    <property type="protein sequence ID" value="TRY75772.1"/>
    <property type="molecule type" value="Genomic_DNA"/>
</dbReference>
<sequence length="3910" mass="442066">MQILLMSEYSKSDSTSGGSETLFNIVTELQFEEFDNVVLKFEVEVPSLGLDQGDVSLEVVFRVQAKEDFEVAAKIGANGKLFNYGIKYRRTEDGEIESRIRFTGPDLQFDLSVEGQLNWKGDMKSAKLAMREEGLNWGEGEFNLKYDTTTRDSQAKLYVKCKSGQFDDPLRMEYTYVHEESLRLSGQMFDQGSLTIAGKKTEDIVSANFESDFLPIKSASFLLEEPTNGKGRFELSAKRAEDSKLNFRVRRDIDEIQANIVDPKHGEINLIYGQETQNVLFFKTKEHFHQLSYGFDDDQVFLHVNSPLLAKEEAKFLLRREERDKRHEIEIMSFLGSLKGELYNRQERLGLDVHLSSDSPENGYGMSIDLSKAMLDGRAKIQVREDFYEVEARNDHSRPGEGSMGVSVGLNEDRKEFGFAYEVNDDGMVVDVHSPVETLKAFKVVNKVKRDTGQVEFKFEAEGNEDLLLAGAGIRFDQNKRTLEVLLKTPLLPGKYGNLQLEALWNNVDRDMSNGFDINVEVKASGELIQKVSFSKAPSPGLSDLRAIDAIKGFSLNISSQDKTIFDLETLETPPGLFKLRVLSNYPGRKLMELNLESSFNWNDQVGFKLDVNENSIVAFEGKVNKDTDMMATAKVRLASVDQSKFGEFEITLTPIIALPSLKLKATSSHPKLKILDLDFQMTETDQGQTTKQIRTLDFKFNDKFVTWRSESTNQKDSPDSAGTSITKTNMVGLLGFNEQTTAYEIASGDDNSANFWSYQTDRDGELNMRAVIERVPNGFDISYKGKSPLDGKNLEMQVKLRTNKQSTFNLKVKTNIATLREIELKGSWRSAGKKHELKGLATLNGDEVGKMGVGFRSTERSAAVSILMVVKPIRFNQQFSLSVANLQNMPKKLSLKTEVRSRGTILDLTGDLSLVLPKNNQELPFMDLSAFGALKSFQSGPKTFDVTTKLEMGKQKLDLDLVYDIQKQRGKHHINASLTNKELDLKILMEHDAYTASIHHKTTWVTSLEELWTQIQTDSFADDFVFKYQTPEHNILYKESNDISWAKGKLIRNWELNQNGFLRKEGLELVYPNPWGCSGRLRKNSGGERGSNFDLNIVLEESHEGVCESEWDILWRNSKWSVSQKADLKNWSVFEFQVTDDAFGQSSPITISWKKSASPLKVVAGIEFHPLQSWNKHVTLEPVSIKYSLTDMESSTPNRVQQLALDINNGKRKLVYSHERNGNSKEWKLLSNVIPVSPIMIKSSGSNESTGMRNYEIRIPERSWFVETNMGRIPTTKSSIQDLDNLVFKANGHDDFPVIDFHLSRQEGKMNLNYSRKSRQFNSAVTFDETTKTTQASISLDTPEQKMATHISIQLGDQREIGVKVSLDNLSWMEASIVFEGGSLTQGSTLTGSFAFPQQAQTLDFKANTESKADVIRGGMTITFNGKEANLRLLKTQEGILSLDLTTDLSTLKRLKVVAEYQSRGTTVLDLLMEGNRTLMANFESNMGIEQVYGLALKAELDGKKAAMTSVMDLSKGGRKFVFDSQWLDQTLTLKAESEGSKVEINISSTLQEISDVNVEGTWSINENGGTIKATGEHEGNPVTFELNYGKIQREYSLEWSLSSSVTKEVKFTWITDFQNIKNLESNLHLLVDDDLLSQFNIKIATNDDIRVSSMLSIPRLDIIMAKGQLRMHHNGPNDTELKASFHLQDKVNEETQVIFDTQVVGKVLSPKNFDLQFKLVLPALNINPGDVDVGMVLSLESATDFEVETRIGVKGELYQARLQLERDEDGKGVKAGVTFKGLGVNVESDFDYIVLGEKRTSKINFVTLSNRTGAKRQLTSEFEVDCSSGSLSISFNLDNVHDDVPPISLVVEAKQWRTLEGFVTKSDADVLQWNIVCSPQDKTFQAEISSDIAPVQSIQMRLNWSKPGEMEFWILKNPNHKTGIRVKRDMSQVSAVFHDPHMGDFHFELGEHVKSGILVMKTRHAIHKLSYDLTMKDSFYDIKFDLRSPFLQKGSTQFHLIINPKGNHYKVKIDSEFGSIQSNVLLQDRGMTFQFQSVALSKSTWFHSMNMKLKVRNSENVALFDFGIVPNELLFWRTYDCRLYLDKNNLRGDSKLRISNLIDFKAHGSLSFHHEGMIWDGKIQSNGRKLNIYGEITTAKLDSWDASVVIEESSNETGQPQKVSLSGGFHWTESKKLIFIQSLPDMPDNSEILFHLDVTHGTFEATLPFIYSVQKLRGTFSVDDDFSNCAIQMEVNGNMRSLTFGYSLHESEQAPRAIQLEYLDHAGQIVGIKFELVSAEWESLHLLFSGYFNVLDVSHDMVVDFLLDAKKWDTSRELSVLSHAQIDGEFVDGSVDLSCDSDARLKFELISSLDNNLRKGLDFAWSNTNVHQQFRFQLNFGTDQPLGVWINRRYQSYQDFDLAFQTNVPWVRSLGIPQIHVHAANAKLEGTWRRLALIFANMGLNLEYTLFRSKEFAFNLQGQWSSANQFLISHHHKMLSDASRISSTVKGVFQATPLSAKMNMMSYKPSQFRWNSVLGRWGGQTFELFQLPSNHIQVALSDKARSALQWSEANGETFLKFDHYHRNGYGQVKSIQLCHLWGQTSLSESYLLTQGIAFEMKVPRDHVSTSFKLALSETNGRSQKDILSVEKLVLPQDGLELRVGDLNGRSVKVQWQNNGRAEQKTSRQVLGLAWTSTSDPLPSTGGVTFSLHSDHTSAVQLDVLTIQRLGVQPRTLSLRRIQEKRGIEMRALITSPETEETFDIWYLFKGLKELNHLYFEMGSHLQIGSSIEKSLHFSGDINPTTLTGQYHLQLDQDMYDAQVSHLITPLDGYTLDVEVQRSTISGLKIGDSSFWLKFDPNAPMLQGQFQPLNSRGSGSLETKFQLGFQSDSLMVANMTIFESHEPKNDCSCSLAILQDHILRFEVVGSSEDLTNIQNIWIQPVEHFLRQILLQPVAISKPTQMVLKNIQGFTIGLLDDFIEGLDDSVFSTSMEQIVEKKWSLINNFEFFLEKSRHVLVELSRLADFQITIERQYLRALLSVSRTLFTEVTTLVIDSLDVGVVLFERNMNSGIECIRMIAPISFWDEHVFPHLEMAWTQMNQWWFTNRLAFTESSLKKICVFANEFSQQIRQEAFQFFKELHLFLKQAEFFQSTLEFYWDYQSWLEEIHFSEHVENALGDAASAISRGFSVGKAIHLQIKSTVSNLWNGLEKELVEVVEQLPLPMARRLAEKSFNFLSYSTSLFTDMTSLREIFKVTITQIDAWTGLIFRMTNVIFYGNDIPQLVQTHEPDQRLYRATFTSPLEWTSFKETPKIIQVIEHLHKPERANDVSFDMLEFQHDILEAINTLNAAITTRNVVPPFSAHAQIIGNGQIRSFDGTFFSFRPTNCSYLLVSDFLHNRFSLSVHYNDGQRTHLSFTDGKTLIAIDNNLKVTVKGRQMRLPQLIGSTFIQRYKNRLMLESGDGLKLECNSVSQICSATVSGWYFGKTGGLFGIYDNEPSNDFMAPNRDILVNPISFVQSWQLSQNTRTCSVTPYTTEKQPSGMDLSAKCRHLFTSPQSALMPCFETVDPTKYESFCAQDQEGDDSVCRSSAAYIEYCKLKAIELWMPSECVSCTDDQNQDYVVGSSQTLEGKQLPRSADVVILIESNACFKNMSLNSIPTYLDYALTKEGIEKNRFGVVGFGGNDPHYQDPMPYTAMGEDIFTRASKIEDALKGVTNVQSGDSLSNMYEALQFSGRLPFRAGVIKMVIHVSCHEGSTSNLVQSPNYGDALTMLKEQNIVFHRLQPNSFTYRSGKHGSEPILGLSSDDLFTATSLDQNRKHPELRRQVQVPKHDVLTTLALESGGVVFDAQSLISPLNPGDEKILSSLFAQRVSKLAIPASCQICDCIPGSDGEGYLQCRSCIQHEFDLLLLPSAQNHSQRHVSNQFH</sequence>
<gene>
    <name evidence="2" type="ORF">TCAL_12695</name>
</gene>
<protein>
    <recommendedName>
        <fullName evidence="1">VWFD domain-containing protein</fullName>
    </recommendedName>
</protein>
<name>A0A553PDM1_TIGCA</name>